<dbReference type="OrthoDB" id="2440830at2"/>
<protein>
    <submittedName>
        <fullName evidence="2">Uncharacterized protein</fullName>
    </submittedName>
</protein>
<proteinExistence type="predicted"/>
<name>A0A4Y8LX32_9BACL</name>
<dbReference type="EMBL" id="SOMN01000012">
    <property type="protein sequence ID" value="TFE26627.1"/>
    <property type="molecule type" value="Genomic_DNA"/>
</dbReference>
<reference evidence="2 3" key="1">
    <citation type="submission" date="2019-03" db="EMBL/GenBank/DDBJ databases">
        <title>Cohnella endophytica sp. nov., a novel endophytic bacterium isolated from bark of Sonneratia apetala.</title>
        <authorList>
            <person name="Tuo L."/>
        </authorList>
    </citation>
    <scope>NUCLEOTIDE SEQUENCE [LARGE SCALE GENOMIC DNA]</scope>
    <source>
        <strain evidence="2 3">CCTCC AB 208254</strain>
    </source>
</reference>
<keyword evidence="1" id="KW-1133">Transmembrane helix</keyword>
<gene>
    <name evidence="2" type="ORF">E2980_10930</name>
</gene>
<evidence type="ECO:0000313" key="2">
    <source>
        <dbReference type="EMBL" id="TFE26627.1"/>
    </source>
</evidence>
<accession>A0A4Y8LX32</accession>
<dbReference type="RefSeq" id="WP_135152231.1">
    <property type="nucleotide sequence ID" value="NZ_SOMN01000012.1"/>
</dbReference>
<organism evidence="2 3">
    <name type="scientific">Cohnella luojiensis</name>
    <dbReference type="NCBI Taxonomy" id="652876"/>
    <lineage>
        <taxon>Bacteria</taxon>
        <taxon>Bacillati</taxon>
        <taxon>Bacillota</taxon>
        <taxon>Bacilli</taxon>
        <taxon>Bacillales</taxon>
        <taxon>Paenibacillaceae</taxon>
        <taxon>Cohnella</taxon>
    </lineage>
</organism>
<keyword evidence="1" id="KW-0812">Transmembrane</keyword>
<evidence type="ECO:0000313" key="3">
    <source>
        <dbReference type="Proteomes" id="UP000297900"/>
    </source>
</evidence>
<keyword evidence="3" id="KW-1185">Reference proteome</keyword>
<evidence type="ECO:0000256" key="1">
    <source>
        <dbReference type="SAM" id="Phobius"/>
    </source>
</evidence>
<feature type="transmembrane region" description="Helical" evidence="1">
    <location>
        <begin position="6"/>
        <end position="22"/>
    </location>
</feature>
<sequence>MWAIAGIIAVIIAIIMFEAPSLRRKQLRKELWVFSILLLIGFGLGVAISLHMKLPPALDWIIVIYKPLTDALIGLLK</sequence>
<keyword evidence="1" id="KW-0472">Membrane</keyword>
<feature type="transmembrane region" description="Helical" evidence="1">
    <location>
        <begin position="31"/>
        <end position="51"/>
    </location>
</feature>
<comment type="caution">
    <text evidence="2">The sequence shown here is derived from an EMBL/GenBank/DDBJ whole genome shotgun (WGS) entry which is preliminary data.</text>
</comment>
<dbReference type="AlphaFoldDB" id="A0A4Y8LX32"/>
<dbReference type="Proteomes" id="UP000297900">
    <property type="component" value="Unassembled WGS sequence"/>
</dbReference>